<keyword evidence="2" id="KW-0812">Transmembrane</keyword>
<evidence type="ECO:0000313" key="3">
    <source>
        <dbReference type="EMBL" id="MBE6500949.1"/>
    </source>
</evidence>
<dbReference type="Proteomes" id="UP000783037">
    <property type="component" value="Unassembled WGS sequence"/>
</dbReference>
<name>A0A8T3V7W5_9EURY</name>
<keyword evidence="2" id="KW-0472">Membrane</keyword>
<feature type="transmembrane region" description="Helical" evidence="2">
    <location>
        <begin position="6"/>
        <end position="26"/>
    </location>
</feature>
<dbReference type="Gene3D" id="2.60.40.10">
    <property type="entry name" value="Immunoglobulins"/>
    <property type="match status" value="1"/>
</dbReference>
<proteinExistence type="predicted"/>
<gene>
    <name evidence="3" type="ORF">E7Z79_00745</name>
</gene>
<accession>A0A8T3V7W5</accession>
<reference evidence="3" key="1">
    <citation type="submission" date="2019-04" db="EMBL/GenBank/DDBJ databases">
        <title>Evolution of Biomass-Degrading Anaerobic Consortia Revealed by Metagenomics.</title>
        <authorList>
            <person name="Peng X."/>
        </authorList>
    </citation>
    <scope>NUCLEOTIDE SEQUENCE</scope>
    <source>
        <strain evidence="3">SIG18</strain>
    </source>
</reference>
<feature type="compositionally biased region" description="Low complexity" evidence="1">
    <location>
        <begin position="135"/>
        <end position="146"/>
    </location>
</feature>
<comment type="caution">
    <text evidence="3">The sequence shown here is derived from an EMBL/GenBank/DDBJ whole genome shotgun (WGS) entry which is preliminary data.</text>
</comment>
<protein>
    <recommendedName>
        <fullName evidence="5">Adhesin-like protein</fullName>
    </recommendedName>
</protein>
<keyword evidence="2" id="KW-1133">Transmembrane helix</keyword>
<dbReference type="AlphaFoldDB" id="A0A8T3V7W5"/>
<dbReference type="InterPro" id="IPR013783">
    <property type="entry name" value="Ig-like_fold"/>
</dbReference>
<sequence length="197" mass="21952">MEDKKIIIILVVIIVVLAAAIGVMLLNPVNSKEPTKIKITSDKEQYEDGELSIKLTDLNNTPISKEVVNITIKDKKGKVVVDDVVNTNSKGKAKLDLDLKKGKYMVNVTYGGNENYTGDIASQKLKIKEAVTEATSSNSQSSSTTSYDINNLPPSNDPYPETNRYYIDEYHVKQEYQDGYMRTVDVRTGEIHSLGFK</sequence>
<evidence type="ECO:0000256" key="2">
    <source>
        <dbReference type="SAM" id="Phobius"/>
    </source>
</evidence>
<evidence type="ECO:0000256" key="1">
    <source>
        <dbReference type="SAM" id="MobiDB-lite"/>
    </source>
</evidence>
<organism evidence="3 4">
    <name type="scientific">Methanobrevibacter thaueri</name>
    <dbReference type="NCBI Taxonomy" id="190975"/>
    <lineage>
        <taxon>Archaea</taxon>
        <taxon>Methanobacteriati</taxon>
        <taxon>Methanobacteriota</taxon>
        <taxon>Methanomada group</taxon>
        <taxon>Methanobacteria</taxon>
        <taxon>Methanobacteriales</taxon>
        <taxon>Methanobacteriaceae</taxon>
        <taxon>Methanobrevibacter</taxon>
    </lineage>
</organism>
<dbReference type="EMBL" id="SUTK01000002">
    <property type="protein sequence ID" value="MBE6500949.1"/>
    <property type="molecule type" value="Genomic_DNA"/>
</dbReference>
<dbReference type="RefSeq" id="WP_303738071.1">
    <property type="nucleotide sequence ID" value="NZ_SUTK01000002.1"/>
</dbReference>
<feature type="region of interest" description="Disordered" evidence="1">
    <location>
        <begin position="134"/>
        <end position="162"/>
    </location>
</feature>
<evidence type="ECO:0008006" key="5">
    <source>
        <dbReference type="Google" id="ProtNLM"/>
    </source>
</evidence>
<evidence type="ECO:0000313" key="4">
    <source>
        <dbReference type="Proteomes" id="UP000783037"/>
    </source>
</evidence>